<dbReference type="GO" id="GO:0005829">
    <property type="term" value="C:cytosol"/>
    <property type="evidence" value="ECO:0007669"/>
    <property type="project" value="TreeGrafter"/>
</dbReference>
<dbReference type="InterPro" id="IPR015943">
    <property type="entry name" value="WD40/YVTN_repeat-like_dom_sf"/>
</dbReference>
<reference evidence="8 9" key="1">
    <citation type="submission" date="2015-05" db="EMBL/GenBank/DDBJ databases">
        <title>Distinctive expansion of gene families associated with plant cell wall degradation and secondary metabolism in the genomes of grapevine trunk pathogens.</title>
        <authorList>
            <person name="Lawrence D.P."/>
            <person name="Travadon R."/>
            <person name="Rolshausen P.E."/>
            <person name="Baumgartner K."/>
        </authorList>
    </citation>
    <scope>NUCLEOTIDE SEQUENCE [LARGE SCALE GENOMIC DNA]</scope>
    <source>
        <strain evidence="8">UCRPC4</strain>
    </source>
</reference>
<dbReference type="PROSITE" id="PS00678">
    <property type="entry name" value="WD_REPEATS_1"/>
    <property type="match status" value="2"/>
</dbReference>
<dbReference type="GO" id="GO:0008270">
    <property type="term" value="F:zinc ion binding"/>
    <property type="evidence" value="ECO:0007669"/>
    <property type="project" value="UniProtKB-KW"/>
</dbReference>
<dbReference type="InterPro" id="IPR020472">
    <property type="entry name" value="WD40_PAC1"/>
</dbReference>
<dbReference type="AlphaFoldDB" id="A0A0G2FR18"/>
<dbReference type="PROSITE" id="PS50294">
    <property type="entry name" value="WD_REPEATS_REGION"/>
    <property type="match status" value="2"/>
</dbReference>
<feature type="repeat" description="WD" evidence="6">
    <location>
        <begin position="278"/>
        <end position="319"/>
    </location>
</feature>
<dbReference type="InterPro" id="IPR019775">
    <property type="entry name" value="WD40_repeat_CS"/>
</dbReference>
<keyword evidence="4" id="KW-0863">Zinc-finger</keyword>
<dbReference type="EMBL" id="LCWF01000230">
    <property type="protein sequence ID" value="KKY14363.1"/>
    <property type="molecule type" value="Genomic_DNA"/>
</dbReference>
<keyword evidence="5" id="KW-0862">Zinc</keyword>
<evidence type="ECO:0000256" key="1">
    <source>
        <dbReference type="ARBA" id="ARBA00022574"/>
    </source>
</evidence>
<sequence length="729" mass="82188">MSDPLRVTRSDDRPPSPPPLAPNRQLSAKAGVLQRLVAPLGFGFTARQAGAQDPRSGGHHVRGNTGELRNTTSREENAAYRTGIPISAIDISPHRTHAILAGREILKTIKVDDGKVTEDFDLRSALGSYASTRRTIGNRDFLPATDVKWSHKEHDTKIATAASNGRIVIYDLTKPEVELLRVHEHDRQVHKLAFNPFSAAKLLSGSQDGTLRLWDLRLFDGERDAVSMKSQSTFYGHADSVRDVRWSTGDGFEFAFCTDSGSVQLWDFRNPSAPKMRINAHDKACYALDWHPDGRHVATAGLDKHVKIWDLAKLDRRQKPLWVVRTPQAIMNLRWRPACWTWEMQESGDWQCTQLATSYNQEDSRVHVWDLRRPHIPFREITRAGRGPPSDLLWHSKDLLWSVGEDGNFQQTDTKYAPQVLDQLNPCQISFTPDGGFVKFSEKGAPRRSFGWQEASDGFLNQRPGHELTAKSRSWDEDDTNNEGYMAANFRRRAHKAASRYPKSQGNTPPSRDERMELVPLEKSVRKSGSYKNRQLGLLQEITGASLNDEAFHFLALNYAQPLTEEERRQSPESILGRLEAAFLQNAEVCGEVAMYRLAQTWRIIGAVLIPELTAWAEMNRRNRLSQGSCANHAENNDQLSKGLNKILSQDQGTISNYNVEDDQPTKFKQHVFKGVFESTVKQESIDEPSSSNITTPIAGPNDPLRRRSYTAQNGGKVVGRMKEIEELP</sequence>
<evidence type="ECO:0000256" key="7">
    <source>
        <dbReference type="SAM" id="MobiDB-lite"/>
    </source>
</evidence>
<dbReference type="OrthoDB" id="60955at2759"/>
<dbReference type="PRINTS" id="PR00320">
    <property type="entry name" value="GPROTEINBRPT"/>
</dbReference>
<feature type="region of interest" description="Disordered" evidence="7">
    <location>
        <begin position="48"/>
        <end position="73"/>
    </location>
</feature>
<dbReference type="InterPro" id="IPR037590">
    <property type="entry name" value="WDR24"/>
</dbReference>
<dbReference type="PANTHER" id="PTHR46200">
    <property type="entry name" value="GATOR COMPLEX PROTEIN WDR24"/>
    <property type="match status" value="1"/>
</dbReference>
<accession>A0A0G2FR18</accession>
<keyword evidence="3" id="KW-0677">Repeat</keyword>
<evidence type="ECO:0000313" key="8">
    <source>
        <dbReference type="EMBL" id="KKY14363.1"/>
    </source>
</evidence>
<comment type="caution">
    <text evidence="8">The sequence shown here is derived from an EMBL/GenBank/DDBJ whole genome shotgun (WGS) entry which is preliminary data.</text>
</comment>
<feature type="repeat" description="WD" evidence="6">
    <location>
        <begin position="234"/>
        <end position="276"/>
    </location>
</feature>
<organism evidence="8 9">
    <name type="scientific">Phaeomoniella chlamydospora</name>
    <name type="common">Phaeoacremonium chlamydosporum</name>
    <dbReference type="NCBI Taxonomy" id="158046"/>
    <lineage>
        <taxon>Eukaryota</taxon>
        <taxon>Fungi</taxon>
        <taxon>Dikarya</taxon>
        <taxon>Ascomycota</taxon>
        <taxon>Pezizomycotina</taxon>
        <taxon>Eurotiomycetes</taxon>
        <taxon>Chaetothyriomycetidae</taxon>
        <taxon>Phaeomoniellales</taxon>
        <taxon>Phaeomoniellaceae</taxon>
        <taxon>Phaeomoniella</taxon>
    </lineage>
</organism>
<feature type="region of interest" description="Disordered" evidence="7">
    <location>
        <begin position="684"/>
        <end position="716"/>
    </location>
</feature>
<dbReference type="SMART" id="SM00320">
    <property type="entry name" value="WD40"/>
    <property type="match status" value="5"/>
</dbReference>
<keyword evidence="1 6" id="KW-0853">WD repeat</keyword>
<gene>
    <name evidence="8" type="ORF">UCRPC4_g06770</name>
</gene>
<evidence type="ECO:0000256" key="4">
    <source>
        <dbReference type="ARBA" id="ARBA00022771"/>
    </source>
</evidence>
<evidence type="ECO:0000256" key="3">
    <source>
        <dbReference type="ARBA" id="ARBA00022737"/>
    </source>
</evidence>
<dbReference type="Gene3D" id="2.130.10.10">
    <property type="entry name" value="YVTN repeat-like/Quinoprotein amine dehydrogenase"/>
    <property type="match status" value="1"/>
</dbReference>
<feature type="compositionally biased region" description="Basic and acidic residues" evidence="7">
    <location>
        <begin position="1"/>
        <end position="14"/>
    </location>
</feature>
<proteinExistence type="predicted"/>
<keyword evidence="2" id="KW-0479">Metal-binding</keyword>
<reference evidence="8 9" key="2">
    <citation type="submission" date="2015-05" db="EMBL/GenBank/DDBJ databases">
        <authorList>
            <person name="Morales-Cruz A."/>
            <person name="Amrine K.C."/>
            <person name="Cantu D."/>
        </authorList>
    </citation>
    <scope>NUCLEOTIDE SEQUENCE [LARGE SCALE GENOMIC DNA]</scope>
    <source>
        <strain evidence="8">UCRPC4</strain>
    </source>
</reference>
<dbReference type="Proteomes" id="UP000053317">
    <property type="component" value="Unassembled WGS sequence"/>
</dbReference>
<feature type="region of interest" description="Disordered" evidence="7">
    <location>
        <begin position="493"/>
        <end position="517"/>
    </location>
</feature>
<dbReference type="GO" id="GO:0005774">
    <property type="term" value="C:vacuolar membrane"/>
    <property type="evidence" value="ECO:0007669"/>
    <property type="project" value="TreeGrafter"/>
</dbReference>
<dbReference type="Pfam" id="PF00400">
    <property type="entry name" value="WD40"/>
    <property type="match status" value="3"/>
</dbReference>
<dbReference type="PROSITE" id="PS50082">
    <property type="entry name" value="WD_REPEATS_2"/>
    <property type="match status" value="3"/>
</dbReference>
<dbReference type="GO" id="GO:0016239">
    <property type="term" value="P:positive regulation of macroautophagy"/>
    <property type="evidence" value="ECO:0007669"/>
    <property type="project" value="TreeGrafter"/>
</dbReference>
<feature type="repeat" description="WD" evidence="6">
    <location>
        <begin position="182"/>
        <end position="217"/>
    </location>
</feature>
<dbReference type="SUPFAM" id="SSF50978">
    <property type="entry name" value="WD40 repeat-like"/>
    <property type="match status" value="1"/>
</dbReference>
<dbReference type="InterPro" id="IPR001680">
    <property type="entry name" value="WD40_rpt"/>
</dbReference>
<feature type="compositionally biased region" description="Polar residues" evidence="7">
    <location>
        <begin position="684"/>
        <end position="696"/>
    </location>
</feature>
<evidence type="ECO:0000256" key="5">
    <source>
        <dbReference type="ARBA" id="ARBA00022833"/>
    </source>
</evidence>
<name>A0A0G2FR18_PHACM</name>
<protein>
    <submittedName>
        <fullName evidence="8">Putative wd repeat protein</fullName>
    </submittedName>
</protein>
<keyword evidence="9" id="KW-1185">Reference proteome</keyword>
<dbReference type="GO" id="GO:1904263">
    <property type="term" value="P:positive regulation of TORC1 signaling"/>
    <property type="evidence" value="ECO:0007669"/>
    <property type="project" value="TreeGrafter"/>
</dbReference>
<feature type="region of interest" description="Disordered" evidence="7">
    <location>
        <begin position="1"/>
        <end position="25"/>
    </location>
</feature>
<evidence type="ECO:0000313" key="9">
    <source>
        <dbReference type="Proteomes" id="UP000053317"/>
    </source>
</evidence>
<evidence type="ECO:0000256" key="6">
    <source>
        <dbReference type="PROSITE-ProRule" id="PRU00221"/>
    </source>
</evidence>
<dbReference type="GO" id="GO:0061700">
    <property type="term" value="C:GATOR2 complex"/>
    <property type="evidence" value="ECO:0007669"/>
    <property type="project" value="TreeGrafter"/>
</dbReference>
<dbReference type="PANTHER" id="PTHR46200:SF1">
    <property type="entry name" value="GATOR COMPLEX PROTEIN WDR24"/>
    <property type="match status" value="1"/>
</dbReference>
<dbReference type="InterPro" id="IPR036322">
    <property type="entry name" value="WD40_repeat_dom_sf"/>
</dbReference>
<evidence type="ECO:0000256" key="2">
    <source>
        <dbReference type="ARBA" id="ARBA00022723"/>
    </source>
</evidence>